<dbReference type="GO" id="GO:0005789">
    <property type="term" value="C:endoplasmic reticulum membrane"/>
    <property type="evidence" value="ECO:0007669"/>
    <property type="project" value="UniProtKB-SubCell"/>
</dbReference>
<keyword evidence="7 13" id="KW-1133">Transmembrane helix</keyword>
<dbReference type="GO" id="GO:0005783">
    <property type="term" value="C:endoplasmic reticulum"/>
    <property type="evidence" value="ECO:0000318"/>
    <property type="project" value="GO_Central"/>
</dbReference>
<comment type="subunit">
    <text evidence="10">Heterotetramer of TRAP-alpha, TRAP-beta, TRAP-delta and TRAP-gamma. Interacts with palmitoylated calnexin (CALX), the interaction is required for efficient folding of glycosylated proteins.</text>
</comment>
<evidence type="ECO:0000256" key="13">
    <source>
        <dbReference type="SAM" id="Phobius"/>
    </source>
</evidence>
<evidence type="ECO:0000256" key="1">
    <source>
        <dbReference type="ARBA" id="ARBA00004115"/>
    </source>
</evidence>
<evidence type="ECO:0000256" key="2">
    <source>
        <dbReference type="ARBA" id="ARBA00006776"/>
    </source>
</evidence>
<feature type="chain" id="PRO_5029813417" description="Translocon-associated protein subunit alpha" evidence="14">
    <location>
        <begin position="29"/>
        <end position="351"/>
    </location>
</feature>
<evidence type="ECO:0000256" key="4">
    <source>
        <dbReference type="ARBA" id="ARBA00022692"/>
    </source>
</evidence>
<evidence type="ECO:0000256" key="11">
    <source>
        <dbReference type="ARBA" id="ARBA00031071"/>
    </source>
</evidence>
<evidence type="ECO:0000256" key="8">
    <source>
        <dbReference type="ARBA" id="ARBA00023136"/>
    </source>
</evidence>
<evidence type="ECO:0000256" key="10">
    <source>
        <dbReference type="ARBA" id="ARBA00025854"/>
    </source>
</evidence>
<comment type="function">
    <text evidence="9">TRAP proteins are part of a complex whose function is to bind calcium to the ER membrane and thereby regulate the retention of ER resident proteins. May be involved in the recycling of the translocation apparatus after completion of the translocation process or may function as a membrane-bound chaperone facilitating folding of translocated proteins.</text>
</comment>
<evidence type="ECO:0000256" key="7">
    <source>
        <dbReference type="ARBA" id="ARBA00022989"/>
    </source>
</evidence>
<dbReference type="InterPro" id="IPR005595">
    <property type="entry name" value="TRAP_alpha"/>
</dbReference>
<reference evidence="16" key="1">
    <citation type="submission" date="2015-02" db="EMBL/GenBank/DDBJ databases">
        <title>Genome sequencing for Strongylocentrotus purpuratus.</title>
        <authorList>
            <person name="Murali S."/>
            <person name="Liu Y."/>
            <person name="Vee V."/>
            <person name="English A."/>
            <person name="Wang M."/>
            <person name="Skinner E."/>
            <person name="Han Y."/>
            <person name="Muzny D.M."/>
            <person name="Worley K.C."/>
            <person name="Gibbs R.A."/>
        </authorList>
    </citation>
    <scope>NUCLEOTIDE SEQUENCE</scope>
</reference>
<dbReference type="Proteomes" id="UP000007110">
    <property type="component" value="Unassembled WGS sequence"/>
</dbReference>
<feature type="region of interest" description="Disordered" evidence="12">
    <location>
        <begin position="330"/>
        <end position="351"/>
    </location>
</feature>
<dbReference type="PANTHER" id="PTHR12924">
    <property type="entry name" value="TRANSLOCON-ASSOCIATED PROTEIN, ALPHA SUBUNIT"/>
    <property type="match status" value="1"/>
</dbReference>
<reference evidence="15" key="2">
    <citation type="submission" date="2021-01" db="UniProtKB">
        <authorList>
            <consortium name="EnsemblMetazoa"/>
        </authorList>
    </citation>
    <scope>IDENTIFICATION</scope>
</reference>
<dbReference type="InParanoid" id="A0A7M7N4Q4"/>
<dbReference type="GeneID" id="579604"/>
<proteinExistence type="inferred from homology"/>
<dbReference type="OMA" id="GVETICF"/>
<comment type="subcellular location">
    <subcellularLocation>
        <location evidence="1">Endoplasmic reticulum membrane</location>
        <topology evidence="1">Single-pass type I membrane protein</topology>
    </subcellularLocation>
</comment>
<protein>
    <recommendedName>
        <fullName evidence="3">Translocon-associated protein subunit alpha</fullName>
    </recommendedName>
    <alternativeName>
        <fullName evidence="11">Signal sequence receptor subunit alpha</fullName>
    </alternativeName>
</protein>
<dbReference type="AlphaFoldDB" id="A0A7M7N4Q4"/>
<dbReference type="Pfam" id="PF03896">
    <property type="entry name" value="TRAP_alpha"/>
    <property type="match status" value="1"/>
</dbReference>
<evidence type="ECO:0000256" key="9">
    <source>
        <dbReference type="ARBA" id="ARBA00025620"/>
    </source>
</evidence>
<dbReference type="PANTHER" id="PTHR12924:SF0">
    <property type="entry name" value="TRANSLOCON-ASSOCIATED PROTEIN SUBUNIT ALPHA"/>
    <property type="match status" value="1"/>
</dbReference>
<dbReference type="EnsemblMetazoa" id="XM_030975254">
    <property type="protein sequence ID" value="XP_030831114"/>
    <property type="gene ID" value="LOC579604"/>
</dbReference>
<evidence type="ECO:0000313" key="16">
    <source>
        <dbReference type="Proteomes" id="UP000007110"/>
    </source>
</evidence>
<comment type="similarity">
    <text evidence="2">Belongs to the TRAP-alpha family.</text>
</comment>
<accession>A0A7M7N4Q4</accession>
<keyword evidence="8 13" id="KW-0472">Membrane</keyword>
<feature type="signal peptide" evidence="14">
    <location>
        <begin position="1"/>
        <end position="28"/>
    </location>
</feature>
<keyword evidence="5 14" id="KW-0732">Signal</keyword>
<keyword evidence="16" id="KW-1185">Reference proteome</keyword>
<keyword evidence="4 13" id="KW-0812">Transmembrane</keyword>
<keyword evidence="6" id="KW-0256">Endoplasmic reticulum</keyword>
<evidence type="ECO:0000313" key="15">
    <source>
        <dbReference type="EnsemblMetazoa" id="XP_030831114"/>
    </source>
</evidence>
<feature type="compositionally biased region" description="Acidic residues" evidence="12">
    <location>
        <begin position="40"/>
        <end position="85"/>
    </location>
</feature>
<sequence>MRMLSRFILLLLLVLPSTLLLTSNGALAAKDQQEARDNLEDILDGEEIDEEEEEEEEDGQVETEEEEEEGTAVEAGEEEEEEEEEPPLKASPDADTTFLFTTNGEKEIPVTIPLQVLVGFTNNGQQDFTIESLHATLRYPQDFSFYIYNFTEKEYNTVVEPNKEATFEYSFQAGEVFAARQFGFVFELAYKDSEGNLYSDAVFNDTVTLVELDEGLDTETFFLYVFLAALVVLAFVVVQQVMASFGVSKKKKTSKQVVETGTSNHTDVDYDWIPKENIASKKNTFTSQISEETHKEIRRIRRRVNNNLDSKVEQKLDKIIRITIRRHPDINQSRSSSIPPIFDSTKISQTG</sequence>
<dbReference type="CTD" id="6745"/>
<name>A0A7M7N4Q4_STRPU</name>
<evidence type="ECO:0000256" key="12">
    <source>
        <dbReference type="SAM" id="MobiDB-lite"/>
    </source>
</evidence>
<feature type="region of interest" description="Disordered" evidence="12">
    <location>
        <begin position="29"/>
        <end position="96"/>
    </location>
</feature>
<organism evidence="15 16">
    <name type="scientific">Strongylocentrotus purpuratus</name>
    <name type="common">Purple sea urchin</name>
    <dbReference type="NCBI Taxonomy" id="7668"/>
    <lineage>
        <taxon>Eukaryota</taxon>
        <taxon>Metazoa</taxon>
        <taxon>Echinodermata</taxon>
        <taxon>Eleutherozoa</taxon>
        <taxon>Echinozoa</taxon>
        <taxon>Echinoidea</taxon>
        <taxon>Euechinoidea</taxon>
        <taxon>Echinacea</taxon>
        <taxon>Camarodonta</taxon>
        <taxon>Echinidea</taxon>
        <taxon>Strongylocentrotidae</taxon>
        <taxon>Strongylocentrotus</taxon>
    </lineage>
</organism>
<dbReference type="OrthoDB" id="1926781at2759"/>
<evidence type="ECO:0000256" key="5">
    <source>
        <dbReference type="ARBA" id="ARBA00022729"/>
    </source>
</evidence>
<evidence type="ECO:0000256" key="3">
    <source>
        <dbReference type="ARBA" id="ARBA00020280"/>
    </source>
</evidence>
<evidence type="ECO:0000256" key="6">
    <source>
        <dbReference type="ARBA" id="ARBA00022824"/>
    </source>
</evidence>
<dbReference type="RefSeq" id="XP_030831114.1">
    <property type="nucleotide sequence ID" value="XM_030975254.1"/>
</dbReference>
<evidence type="ECO:0000256" key="14">
    <source>
        <dbReference type="SAM" id="SignalP"/>
    </source>
</evidence>
<feature type="transmembrane region" description="Helical" evidence="13">
    <location>
        <begin position="221"/>
        <end position="245"/>
    </location>
</feature>